<comment type="catalytic activity">
    <reaction evidence="1 12">
        <text>D-mannose 6-phosphate = D-fructose 6-phosphate</text>
        <dbReference type="Rhea" id="RHEA:12356"/>
        <dbReference type="ChEBI" id="CHEBI:58735"/>
        <dbReference type="ChEBI" id="CHEBI:61527"/>
        <dbReference type="EC" id="5.3.1.8"/>
    </reaction>
</comment>
<reference evidence="18 19" key="1">
    <citation type="submission" date="2019-04" db="EMBL/GenBank/DDBJ databases">
        <title>Comparative genomics and transcriptomics to analyze fruiting body development in filamentous ascomycetes.</title>
        <authorList>
            <consortium name="DOE Joint Genome Institute"/>
            <person name="Lutkenhaus R."/>
            <person name="Traeger S."/>
            <person name="Breuer J."/>
            <person name="Kuo A."/>
            <person name="Lipzen A."/>
            <person name="Pangilinan J."/>
            <person name="Dilworth D."/>
            <person name="Sandor L."/>
            <person name="Poggeler S."/>
            <person name="Barry K."/>
            <person name="Grigoriev I.V."/>
            <person name="Nowrousian M."/>
        </authorList>
    </citation>
    <scope>NUCLEOTIDE SEQUENCE [LARGE SCALE GENOMIC DNA]</scope>
    <source>
        <strain evidence="18 19">CBS 389.68</strain>
    </source>
</reference>
<dbReference type="Pfam" id="PF01238">
    <property type="entry name" value="PMI_typeI_C"/>
    <property type="match status" value="1"/>
</dbReference>
<dbReference type="GO" id="GO:0009298">
    <property type="term" value="P:GDP-mannose biosynthetic process"/>
    <property type="evidence" value="ECO:0007669"/>
    <property type="project" value="UniProtKB-UniPathway"/>
</dbReference>
<feature type="binding site" evidence="11">
    <location>
        <position position="136"/>
    </location>
    <ligand>
        <name>Zn(2+)</name>
        <dbReference type="ChEBI" id="CHEBI:29105"/>
    </ligand>
</feature>
<feature type="binding site" evidence="11">
    <location>
        <position position="286"/>
    </location>
    <ligand>
        <name>Zn(2+)</name>
        <dbReference type="ChEBI" id="CHEBI:29105"/>
    </ligand>
</feature>
<comment type="pathway">
    <text evidence="3 14">Nucleotide-sugar biosynthesis; GDP-alpha-D-mannose biosynthesis; alpha-D-mannose 1-phosphate from D-fructose 6-phosphate: step 1/2.</text>
</comment>
<feature type="domain" description="Phosphomannose isomerase type I helical insertion" evidence="17">
    <location>
        <begin position="170"/>
        <end position="267"/>
    </location>
</feature>
<keyword evidence="8 11" id="KW-0862">Zinc</keyword>
<evidence type="ECO:0000313" key="18">
    <source>
        <dbReference type="EMBL" id="TGZ82939.1"/>
    </source>
</evidence>
<dbReference type="STRING" id="341454.A0A4S2N1D4"/>
<evidence type="ECO:0000256" key="13">
    <source>
        <dbReference type="RuleBase" id="RU004189"/>
    </source>
</evidence>
<dbReference type="GO" id="GO:0008270">
    <property type="term" value="F:zinc ion binding"/>
    <property type="evidence" value="ECO:0007669"/>
    <property type="project" value="InterPro"/>
</dbReference>
<accession>A0A4S2N1D4</accession>
<dbReference type="AlphaFoldDB" id="A0A4S2N1D4"/>
<keyword evidence="9 12" id="KW-0413">Isomerase</keyword>
<dbReference type="InterPro" id="IPR046456">
    <property type="entry name" value="PMI_typeI_C"/>
</dbReference>
<evidence type="ECO:0000259" key="17">
    <source>
        <dbReference type="Pfam" id="PF20512"/>
    </source>
</evidence>
<dbReference type="SUPFAM" id="SSF51182">
    <property type="entry name" value="RmlC-like cupins"/>
    <property type="match status" value="1"/>
</dbReference>
<evidence type="ECO:0000256" key="2">
    <source>
        <dbReference type="ARBA" id="ARBA00002564"/>
    </source>
</evidence>
<name>A0A4S2N1D4_9PEZI</name>
<evidence type="ECO:0000256" key="4">
    <source>
        <dbReference type="ARBA" id="ARBA00010772"/>
    </source>
</evidence>
<organism evidence="18 19">
    <name type="scientific">Ascodesmis nigricans</name>
    <dbReference type="NCBI Taxonomy" id="341454"/>
    <lineage>
        <taxon>Eukaryota</taxon>
        <taxon>Fungi</taxon>
        <taxon>Dikarya</taxon>
        <taxon>Ascomycota</taxon>
        <taxon>Pezizomycotina</taxon>
        <taxon>Pezizomycetes</taxon>
        <taxon>Pezizales</taxon>
        <taxon>Ascodesmidaceae</taxon>
        <taxon>Ascodesmis</taxon>
    </lineage>
</organism>
<evidence type="ECO:0000256" key="3">
    <source>
        <dbReference type="ARBA" id="ARBA00004666"/>
    </source>
</evidence>
<dbReference type="InterPro" id="IPR016305">
    <property type="entry name" value="Mannose-6-P_Isomerase"/>
</dbReference>
<evidence type="ECO:0000259" key="16">
    <source>
        <dbReference type="Pfam" id="PF20511"/>
    </source>
</evidence>
<evidence type="ECO:0000256" key="6">
    <source>
        <dbReference type="ARBA" id="ARBA00018236"/>
    </source>
</evidence>
<dbReference type="InterPro" id="IPR046458">
    <property type="entry name" value="PMI_typeI_hel"/>
</dbReference>
<dbReference type="EMBL" id="ML220114">
    <property type="protein sequence ID" value="TGZ82939.1"/>
    <property type="molecule type" value="Genomic_DNA"/>
</dbReference>
<dbReference type="InterPro" id="IPR014710">
    <property type="entry name" value="RmlC-like_jellyroll"/>
</dbReference>
<dbReference type="PROSITE" id="PS00965">
    <property type="entry name" value="PMI_I_1"/>
    <property type="match status" value="1"/>
</dbReference>
<dbReference type="Gene3D" id="1.10.441.10">
    <property type="entry name" value="Phosphomannose Isomerase, domain 2"/>
    <property type="match status" value="1"/>
</dbReference>
<evidence type="ECO:0000256" key="1">
    <source>
        <dbReference type="ARBA" id="ARBA00000757"/>
    </source>
</evidence>
<evidence type="ECO:0000259" key="15">
    <source>
        <dbReference type="Pfam" id="PF01238"/>
    </source>
</evidence>
<dbReference type="NCBIfam" id="TIGR00218">
    <property type="entry name" value="manA"/>
    <property type="match status" value="1"/>
</dbReference>
<protein>
    <recommendedName>
        <fullName evidence="6 12">Mannose-6-phosphate isomerase</fullName>
        <ecNumber evidence="5 12">5.3.1.8</ecNumber>
    </recommendedName>
</protein>
<comment type="similarity">
    <text evidence="4 13">Belongs to the mannose-6-phosphate isomerase type 1 family.</text>
</comment>
<dbReference type="Proteomes" id="UP000298138">
    <property type="component" value="Unassembled WGS sequence"/>
</dbReference>
<dbReference type="PIRSF" id="PIRSF001480">
    <property type="entry name" value="Mannose-6-phosphate_isomerase"/>
    <property type="match status" value="1"/>
</dbReference>
<dbReference type="PROSITE" id="PS00966">
    <property type="entry name" value="PMI_I_2"/>
    <property type="match status" value="1"/>
</dbReference>
<evidence type="ECO:0000256" key="12">
    <source>
        <dbReference type="RuleBase" id="RU000611"/>
    </source>
</evidence>
<sequence>MVLPVPLYQLQCGANSYDWGKIGHDSAAARFAAATEEANFTIQADKPYAELWMGTHPSNPSKDVATGQTLLEMVSENQALMTPEIGERYDKKLPFLFKVLSIQKALSIQAHPDKKLAERLHAQDPKNYPDDNHKPEMTIAITDFDGFCGFRPLAQIASFLKHVPELRIVVGQEKANQFISTVAGQETASDESTVEANKAALKDLFQALMTADEFHIVAASKNIIKSAENAPSDFGGSEYGGLELADLIVRLNKQFPRDIGLFCAFFLNYVKLKPGEAMFLQANDPHAYLSGEVIECMAASDNVVRAGFTPKYKDVKNLVQMLTYSYAPIEDQKMKPVPYKGGSNTSSGSPTSLLYDPPIEEFAVIRTELKSGQSETFGPIEGPSIVIVTDGNGTVSVGPKKKRANTGHVFFVGATATLKMDAEDGMVAFRAFCELK</sequence>
<dbReference type="OrthoDB" id="6605218at2759"/>
<dbReference type="GO" id="GO:0005975">
    <property type="term" value="P:carbohydrate metabolic process"/>
    <property type="evidence" value="ECO:0007669"/>
    <property type="project" value="InterPro"/>
</dbReference>
<dbReference type="InterPro" id="IPR001250">
    <property type="entry name" value="Man6P_Isoase-1"/>
</dbReference>
<dbReference type="FunFam" id="1.10.441.10:FF:000001">
    <property type="entry name" value="Mannose-6-phosphate isomerase"/>
    <property type="match status" value="1"/>
</dbReference>
<dbReference type="Gene3D" id="2.60.120.10">
    <property type="entry name" value="Jelly Rolls"/>
    <property type="match status" value="2"/>
</dbReference>
<proteinExistence type="inferred from homology"/>
<dbReference type="Pfam" id="PF20511">
    <property type="entry name" value="PMI_typeI_cat"/>
    <property type="match status" value="1"/>
</dbReference>
<keyword evidence="7 11" id="KW-0479">Metal-binding</keyword>
<evidence type="ECO:0000256" key="11">
    <source>
        <dbReference type="PIRSR" id="PIRSR001480-2"/>
    </source>
</evidence>
<dbReference type="Pfam" id="PF20512">
    <property type="entry name" value="PMI_typeI_hel"/>
    <property type="match status" value="1"/>
</dbReference>
<evidence type="ECO:0000256" key="8">
    <source>
        <dbReference type="ARBA" id="ARBA00022833"/>
    </source>
</evidence>
<dbReference type="FunCoup" id="A0A4S2N1D4">
    <property type="interactions" value="852"/>
</dbReference>
<dbReference type="InterPro" id="IPR018050">
    <property type="entry name" value="Pmannose_isomerase-type1_CS"/>
</dbReference>
<feature type="binding site" evidence="11">
    <location>
        <position position="109"/>
    </location>
    <ligand>
        <name>Zn(2+)</name>
        <dbReference type="ChEBI" id="CHEBI:29105"/>
    </ligand>
</feature>
<dbReference type="InterPro" id="IPR046457">
    <property type="entry name" value="PMI_typeI_cat"/>
</dbReference>
<dbReference type="GO" id="GO:0005829">
    <property type="term" value="C:cytosol"/>
    <property type="evidence" value="ECO:0007669"/>
    <property type="project" value="TreeGrafter"/>
</dbReference>
<dbReference type="EC" id="5.3.1.8" evidence="5 12"/>
<dbReference type="FunFam" id="2.60.120.10:FF:000044">
    <property type="entry name" value="Mannose-6-phosphate isomerase"/>
    <property type="match status" value="1"/>
</dbReference>
<evidence type="ECO:0000256" key="10">
    <source>
        <dbReference type="PIRSR" id="PIRSR001480-1"/>
    </source>
</evidence>
<comment type="cofactor">
    <cofactor evidence="11 12">
        <name>Zn(2+)</name>
        <dbReference type="ChEBI" id="CHEBI:29105"/>
    </cofactor>
    <text evidence="11 12">Binds 1 zinc ion per subunit.</text>
</comment>
<comment type="function">
    <text evidence="2">Involved in the synthesis of the GDP-mannose and dolichol-phosphate-mannose required for a number of critical mannosyl transfer reactions.</text>
</comment>
<evidence type="ECO:0000313" key="19">
    <source>
        <dbReference type="Proteomes" id="UP000298138"/>
    </source>
</evidence>
<dbReference type="PANTHER" id="PTHR10309">
    <property type="entry name" value="MANNOSE-6-PHOSPHATE ISOMERASE"/>
    <property type="match status" value="1"/>
</dbReference>
<dbReference type="GO" id="GO:0004476">
    <property type="term" value="F:mannose-6-phosphate isomerase activity"/>
    <property type="evidence" value="ECO:0007669"/>
    <property type="project" value="UniProtKB-EC"/>
</dbReference>
<feature type="domain" description="Phosphomannose isomerase type I catalytic" evidence="16">
    <location>
        <begin position="7"/>
        <end position="153"/>
    </location>
</feature>
<evidence type="ECO:0000256" key="14">
    <source>
        <dbReference type="RuleBase" id="RU004248"/>
    </source>
</evidence>
<evidence type="ECO:0000256" key="5">
    <source>
        <dbReference type="ARBA" id="ARBA00011956"/>
    </source>
</evidence>
<feature type="binding site" evidence="11">
    <location>
        <position position="111"/>
    </location>
    <ligand>
        <name>Zn(2+)</name>
        <dbReference type="ChEBI" id="CHEBI:29105"/>
    </ligand>
</feature>
<feature type="active site" evidence="10">
    <location>
        <position position="305"/>
    </location>
</feature>
<dbReference type="UniPathway" id="UPA00126">
    <property type="reaction ID" value="UER00423"/>
</dbReference>
<evidence type="ECO:0000256" key="9">
    <source>
        <dbReference type="ARBA" id="ARBA00023235"/>
    </source>
</evidence>
<evidence type="ECO:0000256" key="7">
    <source>
        <dbReference type="ARBA" id="ARBA00022723"/>
    </source>
</evidence>
<keyword evidence="19" id="KW-1185">Reference proteome</keyword>
<feature type="domain" description="Phosphomannose isomerase type I C-terminal" evidence="15">
    <location>
        <begin position="352"/>
        <end position="398"/>
    </location>
</feature>
<dbReference type="PRINTS" id="PR00714">
    <property type="entry name" value="MAN6PISMRASE"/>
</dbReference>
<gene>
    <name evidence="18" type="ORF">EX30DRAFT_394198</name>
</gene>
<dbReference type="InterPro" id="IPR011051">
    <property type="entry name" value="RmlC_Cupin_sf"/>
</dbReference>
<dbReference type="PANTHER" id="PTHR10309:SF0">
    <property type="entry name" value="MANNOSE-6-PHOSPHATE ISOMERASE"/>
    <property type="match status" value="1"/>
</dbReference>
<dbReference type="CDD" id="cd07011">
    <property type="entry name" value="cupin_PMI_type_I_N"/>
    <property type="match status" value="1"/>
</dbReference>
<dbReference type="InParanoid" id="A0A4S2N1D4"/>